<name>A0A8K0JYK0_LADFU</name>
<dbReference type="PANTHER" id="PTHR24169">
    <property type="entry name" value="NUCLEAR FACTOR NF-KAPPA-B PROTEIN"/>
    <property type="match status" value="1"/>
</dbReference>
<dbReference type="Pfam" id="PF16179">
    <property type="entry name" value="RHD_dimer"/>
    <property type="match status" value="1"/>
</dbReference>
<dbReference type="InterPro" id="IPR013783">
    <property type="entry name" value="Ig-like_fold"/>
</dbReference>
<dbReference type="Gene3D" id="2.60.40.340">
    <property type="entry name" value="Rel homology domain (RHD), DNA-binding domain"/>
    <property type="match status" value="1"/>
</dbReference>
<dbReference type="Gene3D" id="1.25.40.20">
    <property type="entry name" value="Ankyrin repeat-containing domain"/>
    <property type="match status" value="1"/>
</dbReference>
<keyword evidence="1" id="KW-0040">ANK repeat</keyword>
<dbReference type="InterPro" id="IPR002909">
    <property type="entry name" value="IPT_dom"/>
</dbReference>
<dbReference type="EMBL" id="KZ308221">
    <property type="protein sequence ID" value="KAG8225002.1"/>
    <property type="molecule type" value="Genomic_DNA"/>
</dbReference>
<dbReference type="SUPFAM" id="SSF81296">
    <property type="entry name" value="E set domains"/>
    <property type="match status" value="1"/>
</dbReference>
<dbReference type="InterPro" id="IPR032397">
    <property type="entry name" value="RHD_dimer"/>
</dbReference>
<organism evidence="3 4">
    <name type="scientific">Ladona fulva</name>
    <name type="common">Scarce chaser dragonfly</name>
    <name type="synonym">Libellula fulva</name>
    <dbReference type="NCBI Taxonomy" id="123851"/>
    <lineage>
        <taxon>Eukaryota</taxon>
        <taxon>Metazoa</taxon>
        <taxon>Ecdysozoa</taxon>
        <taxon>Arthropoda</taxon>
        <taxon>Hexapoda</taxon>
        <taxon>Insecta</taxon>
        <taxon>Pterygota</taxon>
        <taxon>Palaeoptera</taxon>
        <taxon>Odonata</taxon>
        <taxon>Epiprocta</taxon>
        <taxon>Anisoptera</taxon>
        <taxon>Libelluloidea</taxon>
        <taxon>Libellulidae</taxon>
        <taxon>Ladona</taxon>
    </lineage>
</organism>
<dbReference type="SUPFAM" id="SSF49417">
    <property type="entry name" value="p53-like transcription factors"/>
    <property type="match status" value="1"/>
</dbReference>
<evidence type="ECO:0000313" key="4">
    <source>
        <dbReference type="Proteomes" id="UP000792457"/>
    </source>
</evidence>
<dbReference type="GO" id="GO:0048468">
    <property type="term" value="P:cell development"/>
    <property type="evidence" value="ECO:0007669"/>
    <property type="project" value="UniProtKB-ARBA"/>
</dbReference>
<feature type="repeat" description="ANK" evidence="1">
    <location>
        <begin position="606"/>
        <end position="638"/>
    </location>
</feature>
<dbReference type="CDD" id="cd01177">
    <property type="entry name" value="IPT_NFkappaB"/>
    <property type="match status" value="1"/>
</dbReference>
<keyword evidence="4" id="KW-1185">Reference proteome</keyword>
<dbReference type="AlphaFoldDB" id="A0A8K0JYK0"/>
<dbReference type="SUPFAM" id="SSF48403">
    <property type="entry name" value="Ankyrin repeat"/>
    <property type="match status" value="1"/>
</dbReference>
<dbReference type="PROSITE" id="PS50088">
    <property type="entry name" value="ANK_REPEAT"/>
    <property type="match status" value="1"/>
</dbReference>
<evidence type="ECO:0000313" key="3">
    <source>
        <dbReference type="EMBL" id="KAG8225002.1"/>
    </source>
</evidence>
<dbReference type="InterPro" id="IPR033926">
    <property type="entry name" value="IPT_NFkappaB"/>
</dbReference>
<dbReference type="GO" id="GO:0000978">
    <property type="term" value="F:RNA polymerase II cis-regulatory region sequence-specific DNA binding"/>
    <property type="evidence" value="ECO:0007669"/>
    <property type="project" value="TreeGrafter"/>
</dbReference>
<reference evidence="3" key="1">
    <citation type="submission" date="2013-04" db="EMBL/GenBank/DDBJ databases">
        <authorList>
            <person name="Qu J."/>
            <person name="Murali S.C."/>
            <person name="Bandaranaike D."/>
            <person name="Bellair M."/>
            <person name="Blankenburg K."/>
            <person name="Chao H."/>
            <person name="Dinh H."/>
            <person name="Doddapaneni H."/>
            <person name="Downs B."/>
            <person name="Dugan-Rocha S."/>
            <person name="Elkadiri S."/>
            <person name="Gnanaolivu R.D."/>
            <person name="Hernandez B."/>
            <person name="Javaid M."/>
            <person name="Jayaseelan J.C."/>
            <person name="Lee S."/>
            <person name="Li M."/>
            <person name="Ming W."/>
            <person name="Munidasa M."/>
            <person name="Muniz J."/>
            <person name="Nguyen L."/>
            <person name="Ongeri F."/>
            <person name="Osuji N."/>
            <person name="Pu L.-L."/>
            <person name="Puazo M."/>
            <person name="Qu C."/>
            <person name="Quiroz J."/>
            <person name="Raj R."/>
            <person name="Weissenberger G."/>
            <person name="Xin Y."/>
            <person name="Zou X."/>
            <person name="Han Y."/>
            <person name="Richards S."/>
            <person name="Worley K."/>
            <person name="Muzny D."/>
            <person name="Gibbs R."/>
        </authorList>
    </citation>
    <scope>NUCLEOTIDE SEQUENCE</scope>
    <source>
        <strain evidence="3">Sampled in the wild</strain>
    </source>
</reference>
<dbReference type="SUPFAM" id="SSF47986">
    <property type="entry name" value="DEATH domain"/>
    <property type="match status" value="1"/>
</dbReference>
<dbReference type="SMART" id="SM00429">
    <property type="entry name" value="IPT"/>
    <property type="match status" value="1"/>
</dbReference>
<dbReference type="InterPro" id="IPR011539">
    <property type="entry name" value="RHD_DNA_bind_dom"/>
</dbReference>
<comment type="caution">
    <text evidence="3">The sequence shown here is derived from an EMBL/GenBank/DDBJ whole genome shotgun (WGS) entry which is preliminary data.</text>
</comment>
<dbReference type="InterPro" id="IPR014756">
    <property type="entry name" value="Ig_E-set"/>
</dbReference>
<dbReference type="PROSITE" id="PS50297">
    <property type="entry name" value="ANK_REP_REGION"/>
    <property type="match status" value="1"/>
</dbReference>
<evidence type="ECO:0000259" key="2">
    <source>
        <dbReference type="PROSITE" id="PS50254"/>
    </source>
</evidence>
<dbReference type="InterPro" id="IPR011029">
    <property type="entry name" value="DEATH-like_dom_sf"/>
</dbReference>
<dbReference type="InterPro" id="IPR002110">
    <property type="entry name" value="Ankyrin_rpt"/>
</dbReference>
<dbReference type="InterPro" id="IPR036770">
    <property type="entry name" value="Ankyrin_rpt-contain_sf"/>
</dbReference>
<dbReference type="Gene3D" id="1.10.533.10">
    <property type="entry name" value="Death Domain, Fas"/>
    <property type="match status" value="1"/>
</dbReference>
<dbReference type="PROSITE" id="PS50254">
    <property type="entry name" value="REL_2"/>
    <property type="match status" value="1"/>
</dbReference>
<proteinExistence type="predicted"/>
<dbReference type="GO" id="GO:0000981">
    <property type="term" value="F:DNA-binding transcription factor activity, RNA polymerase II-specific"/>
    <property type="evidence" value="ECO:0007669"/>
    <property type="project" value="TreeGrafter"/>
</dbReference>
<reference evidence="3" key="2">
    <citation type="submission" date="2017-10" db="EMBL/GenBank/DDBJ databases">
        <title>Ladona fulva Genome sequencing and assembly.</title>
        <authorList>
            <person name="Murali S."/>
            <person name="Richards S."/>
            <person name="Bandaranaike D."/>
            <person name="Bellair M."/>
            <person name="Blankenburg K."/>
            <person name="Chao H."/>
            <person name="Dinh H."/>
            <person name="Doddapaneni H."/>
            <person name="Dugan-Rocha S."/>
            <person name="Elkadiri S."/>
            <person name="Gnanaolivu R."/>
            <person name="Hernandez B."/>
            <person name="Skinner E."/>
            <person name="Javaid M."/>
            <person name="Lee S."/>
            <person name="Li M."/>
            <person name="Ming W."/>
            <person name="Munidasa M."/>
            <person name="Muniz J."/>
            <person name="Nguyen L."/>
            <person name="Hughes D."/>
            <person name="Osuji N."/>
            <person name="Pu L.-L."/>
            <person name="Puazo M."/>
            <person name="Qu C."/>
            <person name="Quiroz J."/>
            <person name="Raj R."/>
            <person name="Weissenberger G."/>
            <person name="Xin Y."/>
            <person name="Zou X."/>
            <person name="Han Y."/>
            <person name="Worley K."/>
            <person name="Muzny D."/>
            <person name="Gibbs R."/>
        </authorList>
    </citation>
    <scope>NUCLEOTIDE SEQUENCE</scope>
    <source>
        <strain evidence="3">Sampled in the wild</strain>
    </source>
</reference>
<feature type="domain" description="RHD" evidence="2">
    <location>
        <begin position="75"/>
        <end position="277"/>
    </location>
</feature>
<accession>A0A8K0JYK0</accession>
<dbReference type="InterPro" id="IPR008967">
    <property type="entry name" value="p53-like_TF_DNA-bd_sf"/>
</dbReference>
<dbReference type="PRINTS" id="PR00057">
    <property type="entry name" value="NFKBTNSCPFCT"/>
</dbReference>
<sequence>MLLFCSVSELDDYFIRIATTEITFVADSSEFRDYFHERMSSFTPVDWSACLTSSSNMSSFSSQVIGDDNGDAFNIQLPRLVIVEEPQEKFRFRYRSEMMGTHGCILGRRSDRLRKRYPEVKLINYNGGPAIIRCSLVAFLSNSNNPVPHAHRLTVRVQDVDQEEPQEIVVDEQTSYTAVFQGMGIVHTAKRYVVEELVKKKRRELLEKVKGTRSNDNSLSVREEMRIKEEAQSEAKMMNLNIVNLCFEAFCKDAYGVLRPICDKVYSTPISNMKSAQTGELKICRIDKIDSSCLGGETIFILVEKVAKKNIMVRFFELDNDEYGQECEVWEDFGKFTELDVHHQYAVVFKTPRYRNINIEQPKDVFLQLYRPSDKDSSDPIKFTYKPRETVGRKRLRHQISYDTIPTAVVQGFSHQNETALESYSKTLQEEIIRSDEFPEKGKKCQLRNQRKPSFSENVTKQICEFGSNVDSMSCFLERKTADGNMTLHLVVQHCKISLLERLLFVIEKKNLLDYLNKTNLSQQTCLHLAVMQKEWDKVGLLLKYGGKPEMKDCRGNTAYHLAVSGHVNNGIKRYVQNRCMEELLNQKNFERSKFQVSNLNIFNEAGLTPLHLAIDNEDLTAIEALVKANCDVNCFDIHGGCSALYMAILAGNIQIVRILLSHVRLEVMLGFQPSSYEVNPPVNEKVQASSAVTQLTSNMFPSLNSNVPNTPDELLGIRIEELLATQPENISREFSLGIYISESLQIFSLNLEEDQKEFFEDFSGPHPTIDVDYCCRRKMNPLKLTSVIHGKNSEIMSLLREKLNISDERARQLEEVDSSDDEQEIPSNEDQIEKSCAVQQLVDPGYEPITTPETHVESDSSLIVEEEVFTIISDILDKSGKWKDLAKLLEYDFLVLAIQEHSSPTRSLLCYADVHDDVSMGKMKEILKQIGEERAAERIGKMMIQK</sequence>
<dbReference type="Proteomes" id="UP000792457">
    <property type="component" value="Unassembled WGS sequence"/>
</dbReference>
<dbReference type="InterPro" id="IPR000451">
    <property type="entry name" value="NFkB/Dor"/>
</dbReference>
<dbReference type="Pfam" id="PF12796">
    <property type="entry name" value="Ank_2"/>
    <property type="match status" value="1"/>
</dbReference>
<dbReference type="OrthoDB" id="10254686at2759"/>
<dbReference type="InterPro" id="IPR037059">
    <property type="entry name" value="RHD_DNA_bind_dom_sf"/>
</dbReference>
<dbReference type="Pfam" id="PF00554">
    <property type="entry name" value="RHD_DNA_bind"/>
    <property type="match status" value="1"/>
</dbReference>
<gene>
    <name evidence="3" type="ORF">J437_LFUL006013</name>
</gene>
<dbReference type="GO" id="GO:0005737">
    <property type="term" value="C:cytoplasm"/>
    <property type="evidence" value="ECO:0007669"/>
    <property type="project" value="InterPro"/>
</dbReference>
<dbReference type="SMART" id="SM00248">
    <property type="entry name" value="ANK"/>
    <property type="match status" value="5"/>
</dbReference>
<evidence type="ECO:0000256" key="1">
    <source>
        <dbReference type="PROSITE-ProRule" id="PRU00023"/>
    </source>
</evidence>
<dbReference type="PANTHER" id="PTHR24169:SF28">
    <property type="entry name" value="NUCLEAR FACTOR NF-KAPPA-B P110 SUBUNIT"/>
    <property type="match status" value="1"/>
</dbReference>
<dbReference type="GO" id="GO:0048731">
    <property type="term" value="P:system development"/>
    <property type="evidence" value="ECO:0007669"/>
    <property type="project" value="UniProtKB-ARBA"/>
</dbReference>
<dbReference type="Gene3D" id="2.60.40.10">
    <property type="entry name" value="Immunoglobulins"/>
    <property type="match status" value="1"/>
</dbReference>
<protein>
    <recommendedName>
        <fullName evidence="2">RHD domain-containing protein</fullName>
    </recommendedName>
</protein>